<reference evidence="2" key="1">
    <citation type="submission" date="2024-04" db="EMBL/GenBank/DDBJ databases">
        <authorList>
            <person name="Shaw F."/>
            <person name="Minotto A."/>
        </authorList>
    </citation>
    <scope>NUCLEOTIDE SEQUENCE [LARGE SCALE GENOMIC DNA]</scope>
</reference>
<accession>A0ABP1E3U2</accession>
<protein>
    <submittedName>
        <fullName evidence="1">Uncharacterized protein</fullName>
    </submittedName>
</protein>
<dbReference type="Proteomes" id="UP001497453">
    <property type="component" value="Chromosome 8"/>
</dbReference>
<evidence type="ECO:0000313" key="1">
    <source>
        <dbReference type="EMBL" id="CAL1714741.1"/>
    </source>
</evidence>
<organism evidence="1 2">
    <name type="scientific">Somion occarium</name>
    <dbReference type="NCBI Taxonomy" id="3059160"/>
    <lineage>
        <taxon>Eukaryota</taxon>
        <taxon>Fungi</taxon>
        <taxon>Dikarya</taxon>
        <taxon>Basidiomycota</taxon>
        <taxon>Agaricomycotina</taxon>
        <taxon>Agaricomycetes</taxon>
        <taxon>Polyporales</taxon>
        <taxon>Cerrenaceae</taxon>
        <taxon>Somion</taxon>
    </lineage>
</organism>
<dbReference type="EMBL" id="OZ037951">
    <property type="protein sequence ID" value="CAL1714741.1"/>
    <property type="molecule type" value="Genomic_DNA"/>
</dbReference>
<gene>
    <name evidence="1" type="ORF">GFSPODELE1_LOCUS9907</name>
</gene>
<sequence length="124" mass="14118">MRRISVDLSKVYASRLCMRCRPLPAPKNIHSPIYNGPAILALRIETWGEIYSSSHASVRTEGYRSLSQFRRVVCGVYSMFCIAPHDTDMHLELSHTERQAYVGRVIGSFAVPKTFHVFEDSLET</sequence>
<evidence type="ECO:0000313" key="2">
    <source>
        <dbReference type="Proteomes" id="UP001497453"/>
    </source>
</evidence>
<keyword evidence="2" id="KW-1185">Reference proteome</keyword>
<proteinExistence type="predicted"/>
<name>A0ABP1E3U2_9APHY</name>